<dbReference type="Proteomes" id="UP001551482">
    <property type="component" value="Unassembled WGS sequence"/>
</dbReference>
<evidence type="ECO:0000313" key="1">
    <source>
        <dbReference type="EMBL" id="MEU8136389.1"/>
    </source>
</evidence>
<keyword evidence="2" id="KW-1185">Reference proteome</keyword>
<name>A0ABV3DMG9_9ACTN</name>
<dbReference type="InterPro" id="IPR006748">
    <property type="entry name" value="NH2Glyco/OHUrea_AB-resist_kin"/>
</dbReference>
<gene>
    <name evidence="1" type="ORF">AB0C36_23125</name>
</gene>
<protein>
    <submittedName>
        <fullName evidence="1">Aminoglycoside phosphotransferase family protein</fullName>
    </submittedName>
</protein>
<dbReference type="SUPFAM" id="SSF56112">
    <property type="entry name" value="Protein kinase-like (PK-like)"/>
    <property type="match status" value="1"/>
</dbReference>
<dbReference type="InterPro" id="IPR011009">
    <property type="entry name" value="Kinase-like_dom_sf"/>
</dbReference>
<dbReference type="RefSeq" id="WP_358356864.1">
    <property type="nucleotide sequence ID" value="NZ_JBEZFP010000062.1"/>
</dbReference>
<proteinExistence type="predicted"/>
<reference evidence="1 2" key="1">
    <citation type="submission" date="2024-06" db="EMBL/GenBank/DDBJ databases">
        <title>The Natural Products Discovery Center: Release of the First 8490 Sequenced Strains for Exploring Actinobacteria Biosynthetic Diversity.</title>
        <authorList>
            <person name="Kalkreuter E."/>
            <person name="Kautsar S.A."/>
            <person name="Yang D."/>
            <person name="Bader C.D."/>
            <person name="Teijaro C.N."/>
            <person name="Fluegel L."/>
            <person name="Davis C.M."/>
            <person name="Simpson J.R."/>
            <person name="Lauterbach L."/>
            <person name="Steele A.D."/>
            <person name="Gui C."/>
            <person name="Meng S."/>
            <person name="Li G."/>
            <person name="Viehrig K."/>
            <person name="Ye F."/>
            <person name="Su P."/>
            <person name="Kiefer A.F."/>
            <person name="Nichols A."/>
            <person name="Cepeda A.J."/>
            <person name="Yan W."/>
            <person name="Fan B."/>
            <person name="Jiang Y."/>
            <person name="Adhikari A."/>
            <person name="Zheng C.-J."/>
            <person name="Schuster L."/>
            <person name="Cowan T.M."/>
            <person name="Smanski M.J."/>
            <person name="Chevrette M.G."/>
            <person name="De Carvalho L.P.S."/>
            <person name="Shen B."/>
        </authorList>
    </citation>
    <scope>NUCLEOTIDE SEQUENCE [LARGE SCALE GENOMIC DNA]</scope>
    <source>
        <strain evidence="1 2">NPDC048946</strain>
    </source>
</reference>
<dbReference type="Pfam" id="PF04655">
    <property type="entry name" value="APH_6_hur"/>
    <property type="match status" value="1"/>
</dbReference>
<evidence type="ECO:0000313" key="2">
    <source>
        <dbReference type="Proteomes" id="UP001551482"/>
    </source>
</evidence>
<sequence>MRADWKPDRAFRRFVSGAHGAAGRAWLAELPELVEAYAARRALTVGDPYPLSYNFVVPVDGPEGAAVLKIAPPGTGHLAAEAAVLRAWDGQGAVRVYDFDPDLNAYLMERAEPGTPLAADVTASGTAAADDEATGVLAATMRALWRPVPPGLEVPDIAAHAQHFAWYRAEFGSGGPLGDGLVDRAAEVFDVLVATSGTRVLLHGDLHHDNVLRARRADGPAWLAVDPHGAVGDPGFDTAQLLWNPGDFLAGSLGCTAGRALDARLDRLAADLDGTVPGADLGRERLTAWAFAKAVLSEVWMVQDFGRPGDSAFTVARLLDPKDALT</sequence>
<dbReference type="EMBL" id="JBEZFP010000062">
    <property type="protein sequence ID" value="MEU8136389.1"/>
    <property type="molecule type" value="Genomic_DNA"/>
</dbReference>
<comment type="caution">
    <text evidence="1">The sequence shown here is derived from an EMBL/GenBank/DDBJ whole genome shotgun (WGS) entry which is preliminary data.</text>
</comment>
<accession>A0ABV3DMG9</accession>
<organism evidence="1 2">
    <name type="scientific">Streptodolium elevatio</name>
    <dbReference type="NCBI Taxonomy" id="3157996"/>
    <lineage>
        <taxon>Bacteria</taxon>
        <taxon>Bacillati</taxon>
        <taxon>Actinomycetota</taxon>
        <taxon>Actinomycetes</taxon>
        <taxon>Kitasatosporales</taxon>
        <taxon>Streptomycetaceae</taxon>
        <taxon>Streptodolium</taxon>
    </lineage>
</organism>